<keyword evidence="9" id="KW-0378">Hydrolase</keyword>
<evidence type="ECO:0000256" key="11">
    <source>
        <dbReference type="ARBA" id="ARBA00022842"/>
    </source>
</evidence>
<keyword evidence="16" id="KW-1185">Reference proteome</keyword>
<evidence type="ECO:0000256" key="8">
    <source>
        <dbReference type="ARBA" id="ARBA00022737"/>
    </source>
</evidence>
<evidence type="ECO:0000256" key="12">
    <source>
        <dbReference type="ARBA" id="ARBA00022946"/>
    </source>
</evidence>
<dbReference type="AlphaFoldDB" id="A0A6J1E290"/>
<keyword evidence="11" id="KW-0460">Magnesium</keyword>
<protein>
    <recommendedName>
        <fullName evidence="5">ribonuclease P</fullName>
        <ecNumber evidence="5">3.1.26.5</ecNumber>
    </recommendedName>
</protein>
<comment type="catalytic activity">
    <reaction evidence="1">
        <text>Endonucleolytic cleavage of RNA, removing 5'-extranucleotides from tRNA precursor.</text>
        <dbReference type="EC" id="3.1.26.5"/>
    </reaction>
</comment>
<evidence type="ECO:0000256" key="5">
    <source>
        <dbReference type="ARBA" id="ARBA00012179"/>
    </source>
</evidence>
<dbReference type="GO" id="GO:0046872">
    <property type="term" value="F:metal ion binding"/>
    <property type="evidence" value="ECO:0007669"/>
    <property type="project" value="UniProtKB-KW"/>
</dbReference>
<evidence type="ECO:0000256" key="1">
    <source>
        <dbReference type="ARBA" id="ARBA00000928"/>
    </source>
</evidence>
<keyword evidence="7" id="KW-0479">Metal-binding</keyword>
<dbReference type="GeneID" id="111025800"/>
<dbReference type="FunFam" id="3.40.50.11980:FF:000002">
    <property type="entry name" value="Proteinaceous RNase P 2"/>
    <property type="match status" value="1"/>
</dbReference>
<dbReference type="PANTHER" id="PTHR13547">
    <property type="match status" value="1"/>
</dbReference>
<comment type="subcellular location">
    <subcellularLocation>
        <location evidence="3">Mitochondrion</location>
    </subcellularLocation>
</comment>
<organism evidence="16 17">
    <name type="scientific">Momordica charantia</name>
    <name type="common">Bitter gourd</name>
    <name type="synonym">Balsam pear</name>
    <dbReference type="NCBI Taxonomy" id="3673"/>
    <lineage>
        <taxon>Eukaryota</taxon>
        <taxon>Viridiplantae</taxon>
        <taxon>Streptophyta</taxon>
        <taxon>Embryophyta</taxon>
        <taxon>Tracheophyta</taxon>
        <taxon>Spermatophyta</taxon>
        <taxon>Magnoliopsida</taxon>
        <taxon>eudicotyledons</taxon>
        <taxon>Gunneridae</taxon>
        <taxon>Pentapetalae</taxon>
        <taxon>rosids</taxon>
        <taxon>fabids</taxon>
        <taxon>Cucurbitales</taxon>
        <taxon>Cucurbitaceae</taxon>
        <taxon>Momordiceae</taxon>
        <taxon>Momordica</taxon>
    </lineage>
</organism>
<evidence type="ECO:0000256" key="14">
    <source>
        <dbReference type="ARBA" id="ARBA00023211"/>
    </source>
</evidence>
<sequence>EIIQEWLEKHGPFDAVIDGANVGLGNQHQFSFIQLKRVVYQMRQISPSKRMPLIILHRSRVTGGPAQNPNNKKLIETWKECGALYATPLGSNDDWYWLYAAVHSKCLLLTNDEMRDHLFQLLGNSFFPQWKEKHQVRLSVSTEDGLKLHMPPPYSIVIQESEDGSWHIPTATGDDLETPKQWLCATRAGDTS</sequence>
<accession>A0A6J1E290</accession>
<evidence type="ECO:0000256" key="7">
    <source>
        <dbReference type="ARBA" id="ARBA00022723"/>
    </source>
</evidence>
<dbReference type="GO" id="GO:0001682">
    <property type="term" value="P:tRNA 5'-leader removal"/>
    <property type="evidence" value="ECO:0007669"/>
    <property type="project" value="TreeGrafter"/>
</dbReference>
<evidence type="ECO:0000313" key="16">
    <source>
        <dbReference type="Proteomes" id="UP000504603"/>
    </source>
</evidence>
<keyword evidence="12" id="KW-0809">Transit peptide</keyword>
<feature type="non-terminal residue" evidence="17">
    <location>
        <position position="1"/>
    </location>
</feature>
<dbReference type="Pfam" id="PF16953">
    <property type="entry name" value="PRORP"/>
    <property type="match status" value="1"/>
</dbReference>
<evidence type="ECO:0000256" key="10">
    <source>
        <dbReference type="ARBA" id="ARBA00022833"/>
    </source>
</evidence>
<dbReference type="PANTHER" id="PTHR13547:SF1">
    <property type="entry name" value="MITOCHONDRIAL RIBONUCLEASE P CATALYTIC SUBUNIT"/>
    <property type="match status" value="1"/>
</dbReference>
<evidence type="ECO:0000256" key="6">
    <source>
        <dbReference type="ARBA" id="ARBA00022694"/>
    </source>
</evidence>
<keyword evidence="10" id="KW-0862">Zinc</keyword>
<keyword evidence="8" id="KW-0677">Repeat</keyword>
<dbReference type="GO" id="GO:0005739">
    <property type="term" value="C:mitochondrion"/>
    <property type="evidence" value="ECO:0007669"/>
    <property type="project" value="UniProtKB-SubCell"/>
</dbReference>
<keyword evidence="6" id="KW-0819">tRNA processing</keyword>
<dbReference type="OrthoDB" id="46913at2759"/>
<keyword evidence="13" id="KW-0496">Mitochondrion</keyword>
<reference evidence="17" key="1">
    <citation type="submission" date="2025-08" db="UniProtKB">
        <authorList>
            <consortium name="RefSeq"/>
        </authorList>
    </citation>
    <scope>IDENTIFICATION</scope>
    <source>
        <strain evidence="17">OHB3-1</strain>
    </source>
</reference>
<feature type="domain" description="PRORP" evidence="15">
    <location>
        <begin position="3"/>
        <end position="184"/>
    </location>
</feature>
<dbReference type="RefSeq" id="XP_022159384.1">
    <property type="nucleotide sequence ID" value="XM_022303692.1"/>
</dbReference>
<evidence type="ECO:0000259" key="15">
    <source>
        <dbReference type="Pfam" id="PF16953"/>
    </source>
</evidence>
<evidence type="ECO:0000256" key="4">
    <source>
        <dbReference type="ARBA" id="ARBA00007626"/>
    </source>
</evidence>
<evidence type="ECO:0000256" key="3">
    <source>
        <dbReference type="ARBA" id="ARBA00004173"/>
    </source>
</evidence>
<evidence type="ECO:0000256" key="9">
    <source>
        <dbReference type="ARBA" id="ARBA00022801"/>
    </source>
</evidence>
<comment type="cofactor">
    <cofactor evidence="2">
        <name>Mg(2+)</name>
        <dbReference type="ChEBI" id="CHEBI:18420"/>
    </cofactor>
</comment>
<dbReference type="Proteomes" id="UP000504603">
    <property type="component" value="Unplaced"/>
</dbReference>
<evidence type="ECO:0000256" key="13">
    <source>
        <dbReference type="ARBA" id="ARBA00023128"/>
    </source>
</evidence>
<dbReference type="GO" id="GO:0004526">
    <property type="term" value="F:ribonuclease P activity"/>
    <property type="evidence" value="ECO:0007669"/>
    <property type="project" value="UniProtKB-EC"/>
</dbReference>
<dbReference type="Gene3D" id="3.40.50.11980">
    <property type="match status" value="1"/>
</dbReference>
<keyword evidence="14" id="KW-0464">Manganese</keyword>
<evidence type="ECO:0000313" key="17">
    <source>
        <dbReference type="RefSeq" id="XP_022159384.1"/>
    </source>
</evidence>
<name>A0A6J1E290_MOMCH</name>
<comment type="similarity">
    <text evidence="4">Belongs to the PPR family. P subfamily.</text>
</comment>
<dbReference type="InterPro" id="IPR031595">
    <property type="entry name" value="PRORP_C"/>
</dbReference>
<gene>
    <name evidence="17" type="primary">LOC111025800</name>
</gene>
<evidence type="ECO:0000256" key="2">
    <source>
        <dbReference type="ARBA" id="ARBA00001946"/>
    </source>
</evidence>
<proteinExistence type="inferred from homology"/>
<dbReference type="EC" id="3.1.26.5" evidence="5"/>
<dbReference type="KEGG" id="mcha:111025800"/>